<proteinExistence type="predicted"/>
<sequence length="75" mass="8895">MLGQEDTSFQPENWLWNTGLELIKNDEELVEFEEREYHIQGIYRILKLRGLSICRVIRSKRIEVHGFLNPCTSTT</sequence>
<accession>A0A9X2AFT6</accession>
<dbReference type="AlphaFoldDB" id="A0A9X2AFT6"/>
<comment type="caution">
    <text evidence="1">The sequence shown here is derived from an EMBL/GenBank/DDBJ whole genome shotgun (WGS) entry which is preliminary data.</text>
</comment>
<evidence type="ECO:0000313" key="1">
    <source>
        <dbReference type="EMBL" id="MCI0184797.1"/>
    </source>
</evidence>
<reference evidence="1" key="1">
    <citation type="submission" date="2022-03" db="EMBL/GenBank/DDBJ databases">
        <title>Draft Genome Sequence of Firmicute Strain S0AB, a Heterotrophic Iron/Sulfur-Oxidizing Extreme Acidophile.</title>
        <authorList>
            <person name="Vergara E."/>
            <person name="Pakostova E."/>
            <person name="Johnson D.B."/>
            <person name="Holmes D.S."/>
        </authorList>
    </citation>
    <scope>NUCLEOTIDE SEQUENCE</scope>
    <source>
        <strain evidence="1">S0AB</strain>
    </source>
</reference>
<name>A0A9X2AFT6_9BACL</name>
<protein>
    <submittedName>
        <fullName evidence="1">Uncharacterized protein</fullName>
    </submittedName>
</protein>
<organism evidence="1 2">
    <name type="scientific">Sulfoacidibacillus ferrooxidans</name>
    <dbReference type="NCBI Taxonomy" id="2005001"/>
    <lineage>
        <taxon>Bacteria</taxon>
        <taxon>Bacillati</taxon>
        <taxon>Bacillota</taxon>
        <taxon>Bacilli</taxon>
        <taxon>Bacillales</taxon>
        <taxon>Alicyclobacillaceae</taxon>
        <taxon>Sulfoacidibacillus</taxon>
    </lineage>
</organism>
<gene>
    <name evidence="1" type="ORF">MM817_03094</name>
</gene>
<keyword evidence="2" id="KW-1185">Reference proteome</keyword>
<evidence type="ECO:0000313" key="2">
    <source>
        <dbReference type="Proteomes" id="UP001139263"/>
    </source>
</evidence>
<dbReference type="Proteomes" id="UP001139263">
    <property type="component" value="Unassembled WGS sequence"/>
</dbReference>
<dbReference type="EMBL" id="JALBUF010000026">
    <property type="protein sequence ID" value="MCI0184797.1"/>
    <property type="molecule type" value="Genomic_DNA"/>
</dbReference>
<dbReference type="RefSeq" id="WP_241716753.1">
    <property type="nucleotide sequence ID" value="NZ_JALBUF010000026.1"/>
</dbReference>